<name>A0A6J5MSK0_9CAUD</name>
<sequence>MSLFKRRTPKYKKITSVKQIKTHLREFILDSQIPDGDSISVELGCTPISDELLEREEEESDIRVERISFLIPLLYGYAALFSEAFVSTMAPSEDLKKDPELSKLLDSMTRETRKVFEESMAHLLVGSVSQMVHLGLLELPKGKR</sequence>
<evidence type="ECO:0000313" key="2">
    <source>
        <dbReference type="EMBL" id="CAB4148063.1"/>
    </source>
</evidence>
<evidence type="ECO:0000313" key="1">
    <source>
        <dbReference type="EMBL" id="CAB4137789.1"/>
    </source>
</evidence>
<dbReference type="EMBL" id="LR796338">
    <property type="protein sequence ID" value="CAB4137789.1"/>
    <property type="molecule type" value="Genomic_DNA"/>
</dbReference>
<protein>
    <submittedName>
        <fullName evidence="2">Uncharacterized protein</fullName>
    </submittedName>
</protein>
<accession>A0A6J5MSK0</accession>
<dbReference type="EMBL" id="LR796481">
    <property type="protein sequence ID" value="CAB4148063.1"/>
    <property type="molecule type" value="Genomic_DNA"/>
</dbReference>
<reference evidence="2" key="1">
    <citation type="submission" date="2020-04" db="EMBL/GenBank/DDBJ databases">
        <authorList>
            <person name="Chiriac C."/>
            <person name="Salcher M."/>
            <person name="Ghai R."/>
            <person name="Kavagutti S V."/>
        </authorList>
    </citation>
    <scope>NUCLEOTIDE SEQUENCE</scope>
</reference>
<organism evidence="2">
    <name type="scientific">uncultured Caudovirales phage</name>
    <dbReference type="NCBI Taxonomy" id="2100421"/>
    <lineage>
        <taxon>Viruses</taxon>
        <taxon>Duplodnaviria</taxon>
        <taxon>Heunggongvirae</taxon>
        <taxon>Uroviricota</taxon>
        <taxon>Caudoviricetes</taxon>
        <taxon>Peduoviridae</taxon>
        <taxon>Maltschvirus</taxon>
        <taxon>Maltschvirus maltsch</taxon>
    </lineage>
</organism>
<proteinExistence type="predicted"/>
<gene>
    <name evidence="1" type="ORF">UFOVP325_95</name>
    <name evidence="2" type="ORF">UFOVP430_90</name>
</gene>